<dbReference type="Proteomes" id="UP001417504">
    <property type="component" value="Unassembled WGS sequence"/>
</dbReference>
<name>A0AAP0NX91_9MAGN</name>
<protein>
    <recommendedName>
        <fullName evidence="3">Retrotransposon Copia-like N-terminal domain-containing protein</fullName>
    </recommendedName>
</protein>
<sequence length="166" mass="18870">MSVKLDCTNFLVWQAIIVSFVECQDLDDFLFGTIACSNKVLDDGSPNPKDKEWYILDRKLSSWLVNTLSLVVASLVVSPVKRKTSFELWTMIQNYCAINNKCHIQVLKKKIHSKRKGSMSMTKYLAKLKELVDTFPMVGTSMHEDDLMFGVLSGFDAEYLPMTAVM</sequence>
<dbReference type="EMBL" id="JBBNAE010000005">
    <property type="protein sequence ID" value="KAK9123337.1"/>
    <property type="molecule type" value="Genomic_DNA"/>
</dbReference>
<evidence type="ECO:0008006" key="3">
    <source>
        <dbReference type="Google" id="ProtNLM"/>
    </source>
</evidence>
<dbReference type="PANTHER" id="PTHR47481">
    <property type="match status" value="1"/>
</dbReference>
<reference evidence="1 2" key="1">
    <citation type="submission" date="2024-01" db="EMBL/GenBank/DDBJ databases">
        <title>Genome assemblies of Stephania.</title>
        <authorList>
            <person name="Yang L."/>
        </authorList>
    </citation>
    <scope>NUCLEOTIDE SEQUENCE [LARGE SCALE GENOMIC DNA]</scope>
    <source>
        <strain evidence="1">QJT</strain>
        <tissue evidence="1">Leaf</tissue>
    </source>
</reference>
<proteinExistence type="predicted"/>
<dbReference type="PANTHER" id="PTHR47481:SF34">
    <property type="entry name" value="CCHC-TYPE DOMAIN-CONTAINING PROTEIN"/>
    <property type="match status" value="1"/>
</dbReference>
<accession>A0AAP0NX91</accession>
<dbReference type="AlphaFoldDB" id="A0AAP0NX91"/>
<evidence type="ECO:0000313" key="2">
    <source>
        <dbReference type="Proteomes" id="UP001417504"/>
    </source>
</evidence>
<evidence type="ECO:0000313" key="1">
    <source>
        <dbReference type="EMBL" id="KAK9123337.1"/>
    </source>
</evidence>
<gene>
    <name evidence="1" type="ORF">Sjap_012939</name>
</gene>
<comment type="caution">
    <text evidence="1">The sequence shown here is derived from an EMBL/GenBank/DDBJ whole genome shotgun (WGS) entry which is preliminary data.</text>
</comment>
<organism evidence="1 2">
    <name type="scientific">Stephania japonica</name>
    <dbReference type="NCBI Taxonomy" id="461633"/>
    <lineage>
        <taxon>Eukaryota</taxon>
        <taxon>Viridiplantae</taxon>
        <taxon>Streptophyta</taxon>
        <taxon>Embryophyta</taxon>
        <taxon>Tracheophyta</taxon>
        <taxon>Spermatophyta</taxon>
        <taxon>Magnoliopsida</taxon>
        <taxon>Ranunculales</taxon>
        <taxon>Menispermaceae</taxon>
        <taxon>Menispermoideae</taxon>
        <taxon>Cissampelideae</taxon>
        <taxon>Stephania</taxon>
    </lineage>
</organism>
<keyword evidence="2" id="KW-1185">Reference proteome</keyword>